<dbReference type="PROSITE" id="PS50011">
    <property type="entry name" value="PROTEIN_KINASE_DOM"/>
    <property type="match status" value="1"/>
</dbReference>
<name>A0A3P7MUN7_CYLGO</name>
<dbReference type="AlphaFoldDB" id="A0A3P7MUN7"/>
<dbReference type="Gene3D" id="1.10.510.10">
    <property type="entry name" value="Transferase(Phosphotransferase) domain 1"/>
    <property type="match status" value="1"/>
</dbReference>
<evidence type="ECO:0000259" key="2">
    <source>
        <dbReference type="PROSITE" id="PS50011"/>
    </source>
</evidence>
<evidence type="ECO:0000256" key="1">
    <source>
        <dbReference type="SAM" id="Phobius"/>
    </source>
</evidence>
<dbReference type="GO" id="GO:0004714">
    <property type="term" value="F:transmembrane receptor protein tyrosine kinase activity"/>
    <property type="evidence" value="ECO:0007669"/>
    <property type="project" value="TreeGrafter"/>
</dbReference>
<reference evidence="3 4" key="1">
    <citation type="submission" date="2018-11" db="EMBL/GenBank/DDBJ databases">
        <authorList>
            <consortium name="Pathogen Informatics"/>
        </authorList>
    </citation>
    <scope>NUCLEOTIDE SEQUENCE [LARGE SCALE GENOMIC DNA]</scope>
</reference>
<dbReference type="Proteomes" id="UP000271889">
    <property type="component" value="Unassembled WGS sequence"/>
</dbReference>
<dbReference type="GO" id="GO:0016477">
    <property type="term" value="P:cell migration"/>
    <property type="evidence" value="ECO:0007669"/>
    <property type="project" value="TreeGrafter"/>
</dbReference>
<organism evidence="3 4">
    <name type="scientific">Cylicostephanus goldi</name>
    <name type="common">Nematode worm</name>
    <dbReference type="NCBI Taxonomy" id="71465"/>
    <lineage>
        <taxon>Eukaryota</taxon>
        <taxon>Metazoa</taxon>
        <taxon>Ecdysozoa</taxon>
        <taxon>Nematoda</taxon>
        <taxon>Chromadorea</taxon>
        <taxon>Rhabditida</taxon>
        <taxon>Rhabditina</taxon>
        <taxon>Rhabditomorpha</taxon>
        <taxon>Strongyloidea</taxon>
        <taxon>Strongylidae</taxon>
        <taxon>Cylicostephanus</taxon>
    </lineage>
</organism>
<evidence type="ECO:0000313" key="3">
    <source>
        <dbReference type="EMBL" id="VDN27603.1"/>
    </source>
</evidence>
<dbReference type="PRINTS" id="PR00109">
    <property type="entry name" value="TYRKINASE"/>
</dbReference>
<dbReference type="InterPro" id="IPR011009">
    <property type="entry name" value="Kinase-like_dom_sf"/>
</dbReference>
<dbReference type="SUPFAM" id="SSF56112">
    <property type="entry name" value="Protein kinase-like (PK-like)"/>
    <property type="match status" value="1"/>
</dbReference>
<feature type="transmembrane region" description="Helical" evidence="1">
    <location>
        <begin position="83"/>
        <end position="103"/>
    </location>
</feature>
<proteinExistence type="predicted"/>
<evidence type="ECO:0000313" key="4">
    <source>
        <dbReference type="Proteomes" id="UP000271889"/>
    </source>
</evidence>
<sequence length="265" mass="29927">MDRMQDIEVFVCDEKCQVNRQLSSSTKLLCSLPEDSDQDAACNVRVVGRLEGYNAFTLEVKKTTHSVALMTERSSSSRTWKEIVAVVVVVIILTVLGVIICLARKKMRKKGSTMEISNSNVYDDGIERITMGRFSHPNLMQLVGIAFTDGKIPVIVTDYMENGDLRTYLRDDSKIITLRSLLRFACQIAQGMEHLHSCRSVHCDLAARNCMLDNDLNIKIGDFGLCRRVSDDSEAYEPSNKHRDVPFPWMAPEAIISETVRPRSY</sequence>
<gene>
    <name evidence="3" type="ORF">CGOC_LOCUS10700</name>
</gene>
<dbReference type="InterPro" id="IPR000719">
    <property type="entry name" value="Prot_kinase_dom"/>
</dbReference>
<keyword evidence="1" id="KW-0472">Membrane</keyword>
<feature type="domain" description="Protein kinase" evidence="2">
    <location>
        <begin position="45"/>
        <end position="265"/>
    </location>
</feature>
<accession>A0A3P7MUN7</accession>
<dbReference type="GO" id="GO:0005524">
    <property type="term" value="F:ATP binding"/>
    <property type="evidence" value="ECO:0007669"/>
    <property type="project" value="InterPro"/>
</dbReference>
<keyword evidence="1" id="KW-0812">Transmembrane</keyword>
<dbReference type="GO" id="GO:0007169">
    <property type="term" value="P:cell surface receptor protein tyrosine kinase signaling pathway"/>
    <property type="evidence" value="ECO:0007669"/>
    <property type="project" value="TreeGrafter"/>
</dbReference>
<keyword evidence="4" id="KW-1185">Reference proteome</keyword>
<dbReference type="GO" id="GO:0043235">
    <property type="term" value="C:receptor complex"/>
    <property type="evidence" value="ECO:0007669"/>
    <property type="project" value="TreeGrafter"/>
</dbReference>
<keyword evidence="1" id="KW-1133">Transmembrane helix</keyword>
<dbReference type="InterPro" id="IPR050122">
    <property type="entry name" value="RTK"/>
</dbReference>
<dbReference type="OrthoDB" id="546826at2759"/>
<dbReference type="PANTHER" id="PTHR24416">
    <property type="entry name" value="TYROSINE-PROTEIN KINASE RECEPTOR"/>
    <property type="match status" value="1"/>
</dbReference>
<dbReference type="GO" id="GO:0005886">
    <property type="term" value="C:plasma membrane"/>
    <property type="evidence" value="ECO:0007669"/>
    <property type="project" value="TreeGrafter"/>
</dbReference>
<dbReference type="EMBL" id="UYRV01112555">
    <property type="protein sequence ID" value="VDN27603.1"/>
    <property type="molecule type" value="Genomic_DNA"/>
</dbReference>
<dbReference type="InterPro" id="IPR001245">
    <property type="entry name" value="Ser-Thr/Tyr_kinase_cat_dom"/>
</dbReference>
<dbReference type="Pfam" id="PF07714">
    <property type="entry name" value="PK_Tyr_Ser-Thr"/>
    <property type="match status" value="1"/>
</dbReference>
<dbReference type="PANTHER" id="PTHR24416:SF564">
    <property type="entry name" value="MACROPHAGE-STIMULATING PROTEIN RECEPTOR"/>
    <property type="match status" value="1"/>
</dbReference>
<dbReference type="GO" id="GO:0007399">
    <property type="term" value="P:nervous system development"/>
    <property type="evidence" value="ECO:0007669"/>
    <property type="project" value="TreeGrafter"/>
</dbReference>
<protein>
    <recommendedName>
        <fullName evidence="2">Protein kinase domain-containing protein</fullName>
    </recommendedName>
</protein>